<dbReference type="AlphaFoldDB" id="A0A8H3F3A5"/>
<gene>
    <name evidence="1" type="ORF">GOMPHAMPRED_001244</name>
</gene>
<evidence type="ECO:0008006" key="3">
    <source>
        <dbReference type="Google" id="ProtNLM"/>
    </source>
</evidence>
<proteinExistence type="predicted"/>
<evidence type="ECO:0000313" key="2">
    <source>
        <dbReference type="Proteomes" id="UP000664169"/>
    </source>
</evidence>
<organism evidence="1 2">
    <name type="scientific">Gomphillus americanus</name>
    <dbReference type="NCBI Taxonomy" id="1940652"/>
    <lineage>
        <taxon>Eukaryota</taxon>
        <taxon>Fungi</taxon>
        <taxon>Dikarya</taxon>
        <taxon>Ascomycota</taxon>
        <taxon>Pezizomycotina</taxon>
        <taxon>Lecanoromycetes</taxon>
        <taxon>OSLEUM clade</taxon>
        <taxon>Ostropomycetidae</taxon>
        <taxon>Ostropales</taxon>
        <taxon>Graphidaceae</taxon>
        <taxon>Gomphilloideae</taxon>
        <taxon>Gomphillus</taxon>
    </lineage>
</organism>
<protein>
    <recommendedName>
        <fullName evidence="3">Type I restriction enzyme R protein N-terminal domain-containing protein</fullName>
    </recommendedName>
</protein>
<reference evidence="1" key="1">
    <citation type="submission" date="2021-03" db="EMBL/GenBank/DDBJ databases">
        <authorList>
            <person name="Tagirdzhanova G."/>
        </authorList>
    </citation>
    <scope>NUCLEOTIDE SEQUENCE</scope>
</reference>
<keyword evidence="2" id="KW-1185">Reference proteome</keyword>
<evidence type="ECO:0000313" key="1">
    <source>
        <dbReference type="EMBL" id="CAF9917401.1"/>
    </source>
</evidence>
<dbReference type="EMBL" id="CAJPDQ010000012">
    <property type="protein sequence ID" value="CAF9917401.1"/>
    <property type="molecule type" value="Genomic_DNA"/>
</dbReference>
<dbReference type="Proteomes" id="UP000664169">
    <property type="component" value="Unassembled WGS sequence"/>
</dbReference>
<sequence>MSLHQVSHLSGPYQYEFRIPRLGHALTETFLKEESHVNGLWNSILHYWFNQNQYIIAPEYWTEGHTLRGDLAVLKVGVSKSQPVFAFEGKNSEPGPAAWDQAVKQVGGYLDSHIAKIGGTAYGVVAAGHRFMFLKKSGSVIWRLSDNISNVLEETGLQQSLNILKHEDQIKTAHLLNQIKAVVEKW</sequence>
<accession>A0A8H3F3A5</accession>
<dbReference type="OrthoDB" id="3493285at2759"/>
<name>A0A8H3F3A5_9LECA</name>
<comment type="caution">
    <text evidence="1">The sequence shown here is derived from an EMBL/GenBank/DDBJ whole genome shotgun (WGS) entry which is preliminary data.</text>
</comment>